<dbReference type="Gene3D" id="1.20.1250.20">
    <property type="entry name" value="MFS general substrate transporter like domains"/>
    <property type="match status" value="1"/>
</dbReference>
<dbReference type="EMBL" id="MLCO01000054">
    <property type="protein sequence ID" value="ONG56094.1"/>
    <property type="molecule type" value="Genomic_DNA"/>
</dbReference>
<feature type="transmembrane region" description="Helical" evidence="5">
    <location>
        <begin position="230"/>
        <end position="250"/>
    </location>
</feature>
<feature type="transmembrane region" description="Helical" evidence="5">
    <location>
        <begin position="385"/>
        <end position="403"/>
    </location>
</feature>
<reference evidence="7 8" key="1">
    <citation type="submission" date="2016-10" db="EMBL/GenBank/DDBJ databases">
        <title>Draft Genome sequence of Roseomonas sp. strain M3.</title>
        <authorList>
            <person name="Subhash Y."/>
            <person name="Lee S."/>
        </authorList>
    </citation>
    <scope>NUCLEOTIDE SEQUENCE [LARGE SCALE GENOMIC DNA]</scope>
    <source>
        <strain evidence="7 8">M3</strain>
    </source>
</reference>
<dbReference type="GO" id="GO:0046943">
    <property type="term" value="F:carboxylic acid transmembrane transporter activity"/>
    <property type="evidence" value="ECO:0007669"/>
    <property type="project" value="TreeGrafter"/>
</dbReference>
<evidence type="ECO:0000313" key="7">
    <source>
        <dbReference type="EMBL" id="ONG56094.1"/>
    </source>
</evidence>
<feature type="transmembrane region" description="Helical" evidence="5">
    <location>
        <begin position="174"/>
        <end position="193"/>
    </location>
</feature>
<dbReference type="InterPro" id="IPR036259">
    <property type="entry name" value="MFS_trans_sf"/>
</dbReference>
<dbReference type="PANTHER" id="PTHR23508:SF10">
    <property type="entry name" value="CARBOXYLIC ACID TRANSPORTER PROTEIN HOMOLOG"/>
    <property type="match status" value="1"/>
</dbReference>
<comment type="caution">
    <text evidence="7">The sequence shown here is derived from an EMBL/GenBank/DDBJ whole genome shotgun (WGS) entry which is preliminary data.</text>
</comment>
<gene>
    <name evidence="7" type="ORF">BKE38_07150</name>
</gene>
<dbReference type="InterPro" id="IPR011701">
    <property type="entry name" value="MFS"/>
</dbReference>
<keyword evidence="8" id="KW-1185">Reference proteome</keyword>
<dbReference type="Pfam" id="PF07690">
    <property type="entry name" value="MFS_1"/>
    <property type="match status" value="1"/>
</dbReference>
<feature type="transmembrane region" description="Helical" evidence="5">
    <location>
        <begin position="295"/>
        <end position="313"/>
    </location>
</feature>
<dbReference type="Proteomes" id="UP000188879">
    <property type="component" value="Unassembled WGS sequence"/>
</dbReference>
<dbReference type="AlphaFoldDB" id="A0A1V2H4W6"/>
<comment type="subcellular location">
    <subcellularLocation>
        <location evidence="1">Membrane</location>
        <topology evidence="1">Multi-pass membrane protein</topology>
    </subcellularLocation>
</comment>
<evidence type="ECO:0000313" key="8">
    <source>
        <dbReference type="Proteomes" id="UP000188879"/>
    </source>
</evidence>
<dbReference type="GO" id="GO:0005886">
    <property type="term" value="C:plasma membrane"/>
    <property type="evidence" value="ECO:0007669"/>
    <property type="project" value="TreeGrafter"/>
</dbReference>
<feature type="transmembrane region" description="Helical" evidence="5">
    <location>
        <begin position="90"/>
        <end position="109"/>
    </location>
</feature>
<dbReference type="SUPFAM" id="SSF103473">
    <property type="entry name" value="MFS general substrate transporter"/>
    <property type="match status" value="1"/>
</dbReference>
<evidence type="ECO:0000256" key="2">
    <source>
        <dbReference type="ARBA" id="ARBA00022692"/>
    </source>
</evidence>
<feature type="transmembrane region" description="Helical" evidence="5">
    <location>
        <begin position="262"/>
        <end position="283"/>
    </location>
</feature>
<feature type="transmembrane region" description="Helical" evidence="5">
    <location>
        <begin position="360"/>
        <end position="379"/>
    </location>
</feature>
<feature type="domain" description="Major facilitator superfamily (MFS) profile" evidence="6">
    <location>
        <begin position="24"/>
        <end position="407"/>
    </location>
</feature>
<dbReference type="InterPro" id="IPR020846">
    <property type="entry name" value="MFS_dom"/>
</dbReference>
<proteinExistence type="predicted"/>
<feature type="transmembrane region" description="Helical" evidence="5">
    <location>
        <begin position="319"/>
        <end position="340"/>
    </location>
</feature>
<dbReference type="PROSITE" id="PS50850">
    <property type="entry name" value="MFS"/>
    <property type="match status" value="1"/>
</dbReference>
<protein>
    <submittedName>
        <fullName evidence="7">MFS transporter</fullName>
    </submittedName>
</protein>
<feature type="transmembrane region" description="Helical" evidence="5">
    <location>
        <begin position="58"/>
        <end position="78"/>
    </location>
</feature>
<dbReference type="InterPro" id="IPR005829">
    <property type="entry name" value="Sugar_transporter_CS"/>
</dbReference>
<feature type="transmembrane region" description="Helical" evidence="5">
    <location>
        <begin position="148"/>
        <end position="168"/>
    </location>
</feature>
<keyword evidence="4 5" id="KW-0472">Membrane</keyword>
<keyword evidence="3 5" id="KW-1133">Transmembrane helix</keyword>
<dbReference type="RefSeq" id="WP_076956682.1">
    <property type="nucleotide sequence ID" value="NZ_MLCO01000054.1"/>
</dbReference>
<feature type="transmembrane region" description="Helical" evidence="5">
    <location>
        <begin position="115"/>
        <end position="136"/>
    </location>
</feature>
<dbReference type="PANTHER" id="PTHR23508">
    <property type="entry name" value="CARBOXYLIC ACID TRANSPORTER PROTEIN HOMOLOG"/>
    <property type="match status" value="1"/>
</dbReference>
<name>A0A1V2H4W6_9PROT</name>
<evidence type="ECO:0000256" key="1">
    <source>
        <dbReference type="ARBA" id="ARBA00004141"/>
    </source>
</evidence>
<evidence type="ECO:0000256" key="4">
    <source>
        <dbReference type="ARBA" id="ARBA00023136"/>
    </source>
</evidence>
<sequence>MAPSTDLSPPAADRDAVTPAAWKALWGSALGYAMDGFDLLILGFMLRAISADLGLSPAQAASLVTATLVGAVVGGVGFGMLSDRLGRVRVLTWTIVLFAVFTGLCALAQGYWDLLFYRTIAGIGLGGEFGIGMALVAEAWPASKRARASSYVGLGWQAGVLGAALLTPMLLPEIGWRGMFAIGLFPAVAAYFIRKNLHEPEVFVQRTKTTERKSALRLLVADARTTRSSIGLVILCGVQNFGYYGVMIWLPNYLSSRFGFGLTQSATWTAVTILGMAVGIYAFGHVADRIGRKPAFLGWMLGAAIMVVVYAQLTDATALLVAGAVMGFFVNGMLGGYGALMSELYPTAARATAQNVLFNIGRAIGGFGPVVVGAIALAYGFQVAIALLALLYLVDILALWLLIPETKGEELA</sequence>
<evidence type="ECO:0000259" key="6">
    <source>
        <dbReference type="PROSITE" id="PS50850"/>
    </source>
</evidence>
<organism evidence="7 8">
    <name type="scientific">Teichococcus deserti</name>
    <dbReference type="NCBI Taxonomy" id="1817963"/>
    <lineage>
        <taxon>Bacteria</taxon>
        <taxon>Pseudomonadati</taxon>
        <taxon>Pseudomonadota</taxon>
        <taxon>Alphaproteobacteria</taxon>
        <taxon>Acetobacterales</taxon>
        <taxon>Roseomonadaceae</taxon>
        <taxon>Roseomonas</taxon>
    </lineage>
</organism>
<evidence type="ECO:0000256" key="3">
    <source>
        <dbReference type="ARBA" id="ARBA00022989"/>
    </source>
</evidence>
<dbReference type="PROSITE" id="PS00217">
    <property type="entry name" value="SUGAR_TRANSPORT_2"/>
    <property type="match status" value="1"/>
</dbReference>
<evidence type="ECO:0000256" key="5">
    <source>
        <dbReference type="SAM" id="Phobius"/>
    </source>
</evidence>
<accession>A0A1V2H4W6</accession>
<keyword evidence="2 5" id="KW-0812">Transmembrane</keyword>